<dbReference type="PANTHER" id="PTHR42852:SF6">
    <property type="entry name" value="THIOL:DISULFIDE INTERCHANGE PROTEIN DSBE"/>
    <property type="match status" value="1"/>
</dbReference>
<dbReference type="Gene3D" id="3.40.30.10">
    <property type="entry name" value="Glutaredoxin"/>
    <property type="match status" value="1"/>
</dbReference>
<evidence type="ECO:0000259" key="5">
    <source>
        <dbReference type="PROSITE" id="PS51352"/>
    </source>
</evidence>
<dbReference type="InterPro" id="IPR036249">
    <property type="entry name" value="Thioredoxin-like_sf"/>
</dbReference>
<dbReference type="PANTHER" id="PTHR42852">
    <property type="entry name" value="THIOL:DISULFIDE INTERCHANGE PROTEIN DSBE"/>
    <property type="match status" value="1"/>
</dbReference>
<dbReference type="SUPFAM" id="SSF52833">
    <property type="entry name" value="Thioredoxin-like"/>
    <property type="match status" value="1"/>
</dbReference>
<keyword evidence="2" id="KW-0201">Cytochrome c-type biogenesis</keyword>
<comment type="caution">
    <text evidence="6">The sequence shown here is derived from an EMBL/GenBank/DDBJ whole genome shotgun (WGS) entry which is preliminary data.</text>
</comment>
<name>A0ABT2IR20_9FLAO</name>
<gene>
    <name evidence="6" type="ORF">N0B48_05155</name>
</gene>
<keyword evidence="7" id="KW-1185">Reference proteome</keyword>
<dbReference type="RefSeq" id="WP_259837225.1">
    <property type="nucleotide sequence ID" value="NZ_JAOAMU010000001.1"/>
</dbReference>
<evidence type="ECO:0000256" key="1">
    <source>
        <dbReference type="ARBA" id="ARBA00004196"/>
    </source>
</evidence>
<evidence type="ECO:0000256" key="3">
    <source>
        <dbReference type="ARBA" id="ARBA00023157"/>
    </source>
</evidence>
<dbReference type="InterPro" id="IPR012336">
    <property type="entry name" value="Thioredoxin-like_fold"/>
</dbReference>
<feature type="domain" description="Thioredoxin" evidence="5">
    <location>
        <begin position="236"/>
        <end position="362"/>
    </location>
</feature>
<dbReference type="InterPro" id="IPR050553">
    <property type="entry name" value="Thioredoxin_ResA/DsbE_sf"/>
</dbReference>
<keyword evidence="3" id="KW-1015">Disulfide bond</keyword>
<evidence type="ECO:0000313" key="7">
    <source>
        <dbReference type="Proteomes" id="UP001525566"/>
    </source>
</evidence>
<evidence type="ECO:0000313" key="6">
    <source>
        <dbReference type="EMBL" id="MCT2561271.1"/>
    </source>
</evidence>
<dbReference type="CDD" id="cd02966">
    <property type="entry name" value="TlpA_like_family"/>
    <property type="match status" value="1"/>
</dbReference>
<dbReference type="PROSITE" id="PS51352">
    <property type="entry name" value="THIOREDOXIN_2"/>
    <property type="match status" value="1"/>
</dbReference>
<dbReference type="Pfam" id="PF13905">
    <property type="entry name" value="Thioredoxin_8"/>
    <property type="match status" value="1"/>
</dbReference>
<sequence>MMRNIFLLINILFSLSFFSQKTMKVIGEDIKNKYQESLRLVTVFNEKYYKGFSGDSAAIKNDRYTFSIPNYNDDSPKPFRFLFKTVKNKVFKISDIFYISKNTNKISFNSDISKIIFENKDDLYNEIIDYDAYMKSYTFKKKILDSIKFSINERKKFKLGKTTTDSLQNLYNGLDKYEDSLLLSLSKKTPTSYVLFWKLVEKLETKGYKKTYHQIFNNLSISIKKSSVGLIFDNQIKNAEKIVLGSLFPDLIFLNKKVLKELGNSYTLIDFWFSYCQPCIDDFPKYKEIYSKYHDRGFEILNISTDRTKDKENWKKVIKEKDLKWIHFLDENGVKAKQYNVNKFPTNYLLDSTGRIIKKDITPEELDLYLSENLK</sequence>
<proteinExistence type="predicted"/>
<organism evidence="6 7">
    <name type="scientific">Chryseobacterium herbae</name>
    <dbReference type="NCBI Taxonomy" id="2976476"/>
    <lineage>
        <taxon>Bacteria</taxon>
        <taxon>Pseudomonadati</taxon>
        <taxon>Bacteroidota</taxon>
        <taxon>Flavobacteriia</taxon>
        <taxon>Flavobacteriales</taxon>
        <taxon>Weeksellaceae</taxon>
        <taxon>Chryseobacterium group</taxon>
        <taxon>Chryseobacterium</taxon>
    </lineage>
</organism>
<accession>A0ABT2IR20</accession>
<dbReference type="EMBL" id="JAOAMU010000001">
    <property type="protein sequence ID" value="MCT2561271.1"/>
    <property type="molecule type" value="Genomic_DNA"/>
</dbReference>
<keyword evidence="4" id="KW-0676">Redox-active center</keyword>
<dbReference type="InterPro" id="IPR013766">
    <property type="entry name" value="Thioredoxin_domain"/>
</dbReference>
<evidence type="ECO:0000256" key="2">
    <source>
        <dbReference type="ARBA" id="ARBA00022748"/>
    </source>
</evidence>
<reference evidence="6 7" key="1">
    <citation type="submission" date="2022-09" db="EMBL/GenBank/DDBJ databases">
        <title>Chryseobacterium oleae sp.nov., isolated from the inter-root soil of Pyrola calliantha H. Andr. in Tibet.</title>
        <authorList>
            <person name="Li Z."/>
        </authorList>
    </citation>
    <scope>NUCLEOTIDE SEQUENCE [LARGE SCALE GENOMIC DNA]</scope>
    <source>
        <strain evidence="7">pc1-10</strain>
    </source>
</reference>
<comment type="subcellular location">
    <subcellularLocation>
        <location evidence="1">Cell envelope</location>
    </subcellularLocation>
</comment>
<dbReference type="Proteomes" id="UP001525566">
    <property type="component" value="Unassembled WGS sequence"/>
</dbReference>
<protein>
    <submittedName>
        <fullName evidence="6">TlpA family protein disulfide reductase</fullName>
    </submittedName>
</protein>
<evidence type="ECO:0000256" key="4">
    <source>
        <dbReference type="ARBA" id="ARBA00023284"/>
    </source>
</evidence>